<dbReference type="InterPro" id="IPR029058">
    <property type="entry name" value="AB_hydrolase_fold"/>
</dbReference>
<gene>
    <name evidence="7" type="ORF">B0J13DRAFT_607875</name>
</gene>
<evidence type="ECO:0000256" key="6">
    <source>
        <dbReference type="ARBA" id="ARBA00023136"/>
    </source>
</evidence>
<dbReference type="OrthoDB" id="7464126at2759"/>
<comment type="subcellular location">
    <subcellularLocation>
        <location evidence="2">Endoplasmic reticulum</location>
    </subcellularLocation>
    <subcellularLocation>
        <location evidence="3">Membrane</location>
    </subcellularLocation>
    <subcellularLocation>
        <location evidence="1">Mitochondrion</location>
    </subcellularLocation>
</comment>
<comment type="caution">
    <text evidence="7">The sequence shown here is derived from an EMBL/GenBank/DDBJ whole genome shotgun (WGS) entry which is preliminary data.</text>
</comment>
<dbReference type="SUPFAM" id="SSF53474">
    <property type="entry name" value="alpha/beta-Hydrolases"/>
    <property type="match status" value="1"/>
</dbReference>
<dbReference type="Gene3D" id="3.40.50.1820">
    <property type="entry name" value="alpha/beta hydrolase"/>
    <property type="match status" value="1"/>
</dbReference>
<proteinExistence type="predicted"/>
<name>A0A9P9ETX9_9HYPO</name>
<dbReference type="PANTHER" id="PTHR48182">
    <property type="entry name" value="PROTEIN SERAC1"/>
    <property type="match status" value="1"/>
</dbReference>
<accession>A0A9P9ETX9</accession>
<dbReference type="EMBL" id="JAGMUU010000010">
    <property type="protein sequence ID" value="KAH7144548.1"/>
    <property type="molecule type" value="Genomic_DNA"/>
</dbReference>
<keyword evidence="5" id="KW-0496">Mitochondrion</keyword>
<evidence type="ECO:0000256" key="5">
    <source>
        <dbReference type="ARBA" id="ARBA00023128"/>
    </source>
</evidence>
<dbReference type="InterPro" id="IPR052374">
    <property type="entry name" value="SERAC1"/>
</dbReference>
<keyword evidence="6" id="KW-0472">Membrane</keyword>
<evidence type="ECO:0000256" key="1">
    <source>
        <dbReference type="ARBA" id="ARBA00004173"/>
    </source>
</evidence>
<evidence type="ECO:0000256" key="4">
    <source>
        <dbReference type="ARBA" id="ARBA00022824"/>
    </source>
</evidence>
<dbReference type="AlphaFoldDB" id="A0A9P9ETX9"/>
<protein>
    <recommendedName>
        <fullName evidence="9">DUF676 domain-containing protein</fullName>
    </recommendedName>
</protein>
<dbReference type="GO" id="GO:0016020">
    <property type="term" value="C:membrane"/>
    <property type="evidence" value="ECO:0007669"/>
    <property type="project" value="UniProtKB-SubCell"/>
</dbReference>
<evidence type="ECO:0000313" key="7">
    <source>
        <dbReference type="EMBL" id="KAH7144548.1"/>
    </source>
</evidence>
<dbReference type="Proteomes" id="UP000717696">
    <property type="component" value="Unassembled WGS sequence"/>
</dbReference>
<organism evidence="7 8">
    <name type="scientific">Dactylonectria estremocensis</name>
    <dbReference type="NCBI Taxonomy" id="1079267"/>
    <lineage>
        <taxon>Eukaryota</taxon>
        <taxon>Fungi</taxon>
        <taxon>Dikarya</taxon>
        <taxon>Ascomycota</taxon>
        <taxon>Pezizomycotina</taxon>
        <taxon>Sordariomycetes</taxon>
        <taxon>Hypocreomycetidae</taxon>
        <taxon>Hypocreales</taxon>
        <taxon>Nectriaceae</taxon>
        <taxon>Dactylonectria</taxon>
    </lineage>
</organism>
<dbReference type="GO" id="GO:0005783">
    <property type="term" value="C:endoplasmic reticulum"/>
    <property type="evidence" value="ECO:0007669"/>
    <property type="project" value="UniProtKB-SubCell"/>
</dbReference>
<evidence type="ECO:0000313" key="8">
    <source>
        <dbReference type="Proteomes" id="UP000717696"/>
    </source>
</evidence>
<keyword evidence="4" id="KW-0256">Endoplasmic reticulum</keyword>
<evidence type="ECO:0008006" key="9">
    <source>
        <dbReference type="Google" id="ProtNLM"/>
    </source>
</evidence>
<dbReference type="GO" id="GO:0005739">
    <property type="term" value="C:mitochondrion"/>
    <property type="evidence" value="ECO:0007669"/>
    <property type="project" value="UniProtKB-SubCell"/>
</dbReference>
<dbReference type="PANTHER" id="PTHR48182:SF2">
    <property type="entry name" value="PROTEIN SERAC1"/>
    <property type="match status" value="1"/>
</dbReference>
<reference evidence="7" key="1">
    <citation type="journal article" date="2021" name="Nat. Commun.">
        <title>Genetic determinants of endophytism in the Arabidopsis root mycobiome.</title>
        <authorList>
            <person name="Mesny F."/>
            <person name="Miyauchi S."/>
            <person name="Thiergart T."/>
            <person name="Pickel B."/>
            <person name="Atanasova L."/>
            <person name="Karlsson M."/>
            <person name="Huettel B."/>
            <person name="Barry K.W."/>
            <person name="Haridas S."/>
            <person name="Chen C."/>
            <person name="Bauer D."/>
            <person name="Andreopoulos W."/>
            <person name="Pangilinan J."/>
            <person name="LaButti K."/>
            <person name="Riley R."/>
            <person name="Lipzen A."/>
            <person name="Clum A."/>
            <person name="Drula E."/>
            <person name="Henrissat B."/>
            <person name="Kohler A."/>
            <person name="Grigoriev I.V."/>
            <person name="Martin F.M."/>
            <person name="Hacquard S."/>
        </authorList>
    </citation>
    <scope>NUCLEOTIDE SEQUENCE</scope>
    <source>
        <strain evidence="7">MPI-CAGE-AT-0021</strain>
    </source>
</reference>
<sequence>MAMIQTSSTLRTRTLVFHKLAKVSSYIRANIGMQLGIIFIHGLMGDREKTWRGTDGDGQTLQPWPGTFLPSAVPKSRIFIFGYDARIVNSSEVQGKVSVKPIRDHAKELVASVGHMRNQTNTTRRPMVFVCHSLGGLVCKDVRQSFEIVPRG</sequence>
<keyword evidence="8" id="KW-1185">Reference proteome</keyword>
<evidence type="ECO:0000256" key="2">
    <source>
        <dbReference type="ARBA" id="ARBA00004240"/>
    </source>
</evidence>
<evidence type="ECO:0000256" key="3">
    <source>
        <dbReference type="ARBA" id="ARBA00004370"/>
    </source>
</evidence>